<dbReference type="AlphaFoldDB" id="A0A318N5T8"/>
<proteinExistence type="inferred from homology"/>
<dbReference type="Gene3D" id="3.30.300.70">
    <property type="entry name" value="RimP-like superfamily, N-terminal"/>
    <property type="match status" value="1"/>
</dbReference>
<dbReference type="Pfam" id="PF02576">
    <property type="entry name" value="RimP_N"/>
    <property type="match status" value="1"/>
</dbReference>
<evidence type="ECO:0000313" key="6">
    <source>
        <dbReference type="EMBL" id="PXZ00188.1"/>
    </source>
</evidence>
<dbReference type="GO" id="GO:0000028">
    <property type="term" value="P:ribosomal small subunit assembly"/>
    <property type="evidence" value="ECO:0007669"/>
    <property type="project" value="TreeGrafter"/>
</dbReference>
<protein>
    <recommendedName>
        <fullName evidence="3">Ribosome maturation factor RimP</fullName>
    </recommendedName>
</protein>
<evidence type="ECO:0000259" key="5">
    <source>
        <dbReference type="Pfam" id="PF17384"/>
    </source>
</evidence>
<dbReference type="InterPro" id="IPR028989">
    <property type="entry name" value="RimP_N"/>
</dbReference>
<keyword evidence="1 3" id="KW-0963">Cytoplasm</keyword>
<dbReference type="CDD" id="cd01734">
    <property type="entry name" value="YlxS_C"/>
    <property type="match status" value="1"/>
</dbReference>
<dbReference type="InterPro" id="IPR035956">
    <property type="entry name" value="RimP_N_sf"/>
</dbReference>
<dbReference type="Gene3D" id="2.30.30.180">
    <property type="entry name" value="Ribosome maturation factor RimP, C-terminal domain"/>
    <property type="match status" value="1"/>
</dbReference>
<organism evidence="6 7">
    <name type="scientific">Commensalibacter melissae</name>
    <dbReference type="NCBI Taxonomy" id="2070537"/>
    <lineage>
        <taxon>Bacteria</taxon>
        <taxon>Pseudomonadati</taxon>
        <taxon>Pseudomonadota</taxon>
        <taxon>Alphaproteobacteria</taxon>
        <taxon>Acetobacterales</taxon>
        <taxon>Acetobacteraceae</taxon>
    </lineage>
</organism>
<sequence length="181" mass="20006">MLESVENISDLRIEQRVIALVEPILIDMGYELVRVALLGKQALTLQIMVDRADGSLINVEDCEQISHAVSAVMDVHDPMEGAWTLEVSSAGIDRPLVRVKDWNRFAGHLAKVEMMIPIEGRRRFSGIALGADEQNARMRLDTGSEVELPLSEIRKAKLVLTDSLIDACSHMVNVLSGSETE</sequence>
<dbReference type="GO" id="GO:0005829">
    <property type="term" value="C:cytosol"/>
    <property type="evidence" value="ECO:0007669"/>
    <property type="project" value="TreeGrafter"/>
</dbReference>
<dbReference type="EMBL" id="QGLT01000003">
    <property type="protein sequence ID" value="PXZ00188.1"/>
    <property type="molecule type" value="Genomic_DNA"/>
</dbReference>
<evidence type="ECO:0000313" key="7">
    <source>
        <dbReference type="Proteomes" id="UP000247565"/>
    </source>
</evidence>
<name>A0A318N5T8_9PROT</name>
<comment type="subcellular location">
    <subcellularLocation>
        <location evidence="3">Cytoplasm</location>
    </subcellularLocation>
</comment>
<comment type="similarity">
    <text evidence="3">Belongs to the RimP family.</text>
</comment>
<dbReference type="FunFam" id="3.30.300.70:FF:000001">
    <property type="entry name" value="Ribosome maturation factor RimP"/>
    <property type="match status" value="1"/>
</dbReference>
<accession>A0A318N5T8</accession>
<dbReference type="HAMAP" id="MF_01077">
    <property type="entry name" value="RimP"/>
    <property type="match status" value="1"/>
</dbReference>
<dbReference type="Proteomes" id="UP000247565">
    <property type="component" value="Unassembled WGS sequence"/>
</dbReference>
<dbReference type="InterPro" id="IPR028998">
    <property type="entry name" value="RimP_C"/>
</dbReference>
<comment type="function">
    <text evidence="3">Required for maturation of 30S ribosomal subunits.</text>
</comment>
<evidence type="ECO:0000256" key="2">
    <source>
        <dbReference type="ARBA" id="ARBA00022517"/>
    </source>
</evidence>
<evidence type="ECO:0000256" key="1">
    <source>
        <dbReference type="ARBA" id="ARBA00022490"/>
    </source>
</evidence>
<keyword evidence="2 3" id="KW-0690">Ribosome biogenesis</keyword>
<dbReference type="NCBIfam" id="NF000932">
    <property type="entry name" value="PRK00092.2-5"/>
    <property type="match status" value="1"/>
</dbReference>
<dbReference type="Pfam" id="PF17384">
    <property type="entry name" value="DUF150_C"/>
    <property type="match status" value="1"/>
</dbReference>
<dbReference type="PANTHER" id="PTHR33867:SF1">
    <property type="entry name" value="RIBOSOME MATURATION FACTOR RIMP"/>
    <property type="match status" value="1"/>
</dbReference>
<dbReference type="PANTHER" id="PTHR33867">
    <property type="entry name" value="RIBOSOME MATURATION FACTOR RIMP"/>
    <property type="match status" value="1"/>
</dbReference>
<evidence type="ECO:0000256" key="3">
    <source>
        <dbReference type="HAMAP-Rule" id="MF_01077"/>
    </source>
</evidence>
<dbReference type="InterPro" id="IPR036847">
    <property type="entry name" value="RimP_C_sf"/>
</dbReference>
<reference evidence="6 7" key="1">
    <citation type="submission" date="2018-05" db="EMBL/GenBank/DDBJ databases">
        <title>Reference genomes for bee gut microbiota database.</title>
        <authorList>
            <person name="Ellegaard K.M."/>
        </authorList>
    </citation>
    <scope>NUCLEOTIDE SEQUENCE [LARGE SCALE GENOMIC DNA]</scope>
    <source>
        <strain evidence="6 7">ESL0284</strain>
    </source>
</reference>
<dbReference type="InterPro" id="IPR003728">
    <property type="entry name" value="Ribosome_maturation_RimP"/>
</dbReference>
<comment type="caution">
    <text evidence="6">The sequence shown here is derived from an EMBL/GenBank/DDBJ whole genome shotgun (WGS) entry which is preliminary data.</text>
</comment>
<keyword evidence="7" id="KW-1185">Reference proteome</keyword>
<feature type="domain" description="Ribosome maturation factor RimP C-terminal" evidence="5">
    <location>
        <begin position="96"/>
        <end position="161"/>
    </location>
</feature>
<evidence type="ECO:0000259" key="4">
    <source>
        <dbReference type="Pfam" id="PF02576"/>
    </source>
</evidence>
<gene>
    <name evidence="3" type="primary">rimP</name>
    <name evidence="6" type="ORF">DK869_06000</name>
</gene>
<dbReference type="SUPFAM" id="SSF74942">
    <property type="entry name" value="YhbC-like, C-terminal domain"/>
    <property type="match status" value="1"/>
</dbReference>
<dbReference type="SUPFAM" id="SSF75420">
    <property type="entry name" value="YhbC-like, N-terminal domain"/>
    <property type="match status" value="1"/>
</dbReference>
<dbReference type="OrthoDB" id="9805006at2"/>
<dbReference type="GO" id="GO:0006412">
    <property type="term" value="P:translation"/>
    <property type="evidence" value="ECO:0007669"/>
    <property type="project" value="TreeGrafter"/>
</dbReference>
<feature type="domain" description="Ribosome maturation factor RimP N-terminal" evidence="4">
    <location>
        <begin position="20"/>
        <end position="93"/>
    </location>
</feature>